<dbReference type="PANTHER" id="PTHR35807">
    <property type="entry name" value="TRANSCRIPTIONAL REGULATOR REDD-RELATED"/>
    <property type="match status" value="1"/>
</dbReference>
<dbReference type="Gene3D" id="1.10.10.10">
    <property type="entry name" value="Winged helix-like DNA-binding domain superfamily/Winged helix DNA-binding domain"/>
    <property type="match status" value="1"/>
</dbReference>
<dbReference type="GO" id="GO:0000160">
    <property type="term" value="P:phosphorelay signal transduction system"/>
    <property type="evidence" value="ECO:0007669"/>
    <property type="project" value="InterPro"/>
</dbReference>
<dbReference type="GO" id="GO:0003677">
    <property type="term" value="F:DNA binding"/>
    <property type="evidence" value="ECO:0007669"/>
    <property type="project" value="UniProtKB-UniRule"/>
</dbReference>
<dbReference type="SUPFAM" id="SSF48452">
    <property type="entry name" value="TPR-like"/>
    <property type="match status" value="1"/>
</dbReference>
<dbReference type="GO" id="GO:0006355">
    <property type="term" value="P:regulation of DNA-templated transcription"/>
    <property type="evidence" value="ECO:0007669"/>
    <property type="project" value="InterPro"/>
</dbReference>
<name>A0A7K1FLJ6_9ACTN</name>
<dbReference type="InterPro" id="IPR005158">
    <property type="entry name" value="BTAD"/>
</dbReference>
<dbReference type="Proteomes" id="UP000460221">
    <property type="component" value="Unassembled WGS sequence"/>
</dbReference>
<dbReference type="PROSITE" id="PS51755">
    <property type="entry name" value="OMPR_PHOB"/>
    <property type="match status" value="1"/>
</dbReference>
<evidence type="ECO:0000256" key="3">
    <source>
        <dbReference type="ARBA" id="ARBA00023125"/>
    </source>
</evidence>
<feature type="region of interest" description="Disordered" evidence="6">
    <location>
        <begin position="81"/>
        <end position="102"/>
    </location>
</feature>
<sequence length="1093" mass="116517">MSPAAEWPGISFEVLGPLRALRSGRTLELGPARRRTTLAALLVDAGHVVPIDTLVDRIWDGAPPANPLTTVHAYVSRLRSGLRGSGSPDDTRPGPLETVAPGYRLSVPTNAVDAARFARLVTEADTSFRAGDLGPAEQALAAAGALWRDEPYADIPSAFARNEATRLTGLYGRLEEIGIDVDLARGRHALLVERLRTMVAADPLREGIQAALMLALYRSGRQADALTVFQSVRGLLADELGADPSRQLQTLHERILRQDTDLDLPAGAVTAGPRAVTAPAAPPEQAPADRTEQASSTRLIGRERELARVREILDSSGAAPYPAVVAVTGEAGIGKTRLLDELAGTADPGIVVAWGRSWDHEGVPPLWPWVEVLREIARGVGEDVVAAAVAGRGSAVLALDPDLVSGPAPGSRMPQGTIEDSEVRMFDGILHFLGAVTDRRKVLVLLEDVHWADPATRRFTEYAVTHRLASGLALVLTARAQSDDGGPGGAELLAALARTGRVHRLDLPGLRPDAVRDYVTDRTGTVLDHATTDALAERTGGNPFFVGEIVRLLVTDRDAGGAGADEGVTTEVPDSIRGVILRRVERLPADEKTVLRAAAVVGRTFDPDLLRDITDLDEETIDEAVDRATASGLLGSEPGAPGRHRFHHALVQQTLLEDIGPARRRRWHARTAAALLARTGGDTVAGADRIVHHLAASGSEDELLQAARLCIAASDAAHRRGHYSGAEQLLVTAVDLTARLEGEAGDRVEMAARTRLSSLYALSYHAGFPGFVAQRDRMTALVRRLGNDRDLLAGLQNAFAAAFFTCDFVEAAALAQEMISRGLAAGDDLMTLGGEFARGLCALQIGRPDEAIDALGTARDLARRLDEEVPVGMITVPVEAIGPWRLAAFALAGRWSEAGPDLADIPVLLRTPEPAARANIEGVLGVAHAFRGDVPAALRHGRAAVRIADEVGLGPILSYLGIVAEWATARIEGGTGRMREIVDLLPEQQFVVMRSHHVGLYADLLVRSGSDDHLAEATTRLDDAIAESARSGNSLWDAELHRLRARARELSGRPVADVVADLEQAVAIARAQSARDLLAKAQDDLERAVLRAR</sequence>
<accession>A0A7K1FLJ6</accession>
<evidence type="ECO:0000313" key="9">
    <source>
        <dbReference type="Proteomes" id="UP000460221"/>
    </source>
</evidence>
<dbReference type="RefSeq" id="WP_154768996.1">
    <property type="nucleotide sequence ID" value="NZ_WLYK01000005.1"/>
</dbReference>
<evidence type="ECO:0000256" key="5">
    <source>
        <dbReference type="PROSITE-ProRule" id="PRU01091"/>
    </source>
</evidence>
<dbReference type="SUPFAM" id="SSF52540">
    <property type="entry name" value="P-loop containing nucleoside triphosphate hydrolases"/>
    <property type="match status" value="1"/>
</dbReference>
<dbReference type="SMART" id="SM01043">
    <property type="entry name" value="BTAD"/>
    <property type="match status" value="1"/>
</dbReference>
<evidence type="ECO:0000256" key="6">
    <source>
        <dbReference type="SAM" id="MobiDB-lite"/>
    </source>
</evidence>
<dbReference type="InterPro" id="IPR027417">
    <property type="entry name" value="P-loop_NTPase"/>
</dbReference>
<dbReference type="Pfam" id="PF13191">
    <property type="entry name" value="AAA_16"/>
    <property type="match status" value="1"/>
</dbReference>
<keyword evidence="3 5" id="KW-0238">DNA-binding</keyword>
<feature type="region of interest" description="Disordered" evidence="6">
    <location>
        <begin position="274"/>
        <end position="299"/>
    </location>
</feature>
<comment type="similarity">
    <text evidence="1">Belongs to the AfsR/DnrI/RedD regulatory family.</text>
</comment>
<keyword evidence="4" id="KW-0804">Transcription</keyword>
<reference evidence="8 9" key="1">
    <citation type="submission" date="2019-11" db="EMBL/GenBank/DDBJ databases">
        <authorList>
            <person name="Jiang L.-Q."/>
        </authorList>
    </citation>
    <scope>NUCLEOTIDE SEQUENCE [LARGE SCALE GENOMIC DNA]</scope>
    <source>
        <strain evidence="8 9">YIM 132087</strain>
    </source>
</reference>
<dbReference type="SUPFAM" id="SSF46894">
    <property type="entry name" value="C-terminal effector domain of the bipartite response regulators"/>
    <property type="match status" value="1"/>
</dbReference>
<evidence type="ECO:0000259" key="7">
    <source>
        <dbReference type="PROSITE" id="PS51755"/>
    </source>
</evidence>
<proteinExistence type="inferred from homology"/>
<dbReference type="PANTHER" id="PTHR35807:SF1">
    <property type="entry name" value="TRANSCRIPTIONAL REGULATOR REDD"/>
    <property type="match status" value="1"/>
</dbReference>
<dbReference type="InterPro" id="IPR011990">
    <property type="entry name" value="TPR-like_helical_dom_sf"/>
</dbReference>
<evidence type="ECO:0000256" key="1">
    <source>
        <dbReference type="ARBA" id="ARBA00005820"/>
    </source>
</evidence>
<dbReference type="CDD" id="cd15831">
    <property type="entry name" value="BTAD"/>
    <property type="match status" value="1"/>
</dbReference>
<evidence type="ECO:0000256" key="2">
    <source>
        <dbReference type="ARBA" id="ARBA00023015"/>
    </source>
</evidence>
<dbReference type="EMBL" id="WLYK01000005">
    <property type="protein sequence ID" value="MTD15015.1"/>
    <property type="molecule type" value="Genomic_DNA"/>
</dbReference>
<dbReference type="Gene3D" id="3.40.50.300">
    <property type="entry name" value="P-loop containing nucleotide triphosphate hydrolases"/>
    <property type="match status" value="1"/>
</dbReference>
<dbReference type="InterPro" id="IPR001867">
    <property type="entry name" value="OmpR/PhoB-type_DNA-bd"/>
</dbReference>
<evidence type="ECO:0000313" key="8">
    <source>
        <dbReference type="EMBL" id="MTD15015.1"/>
    </source>
</evidence>
<evidence type="ECO:0000256" key="4">
    <source>
        <dbReference type="ARBA" id="ARBA00023163"/>
    </source>
</evidence>
<keyword evidence="2" id="KW-0805">Transcription regulation</keyword>
<dbReference type="SMART" id="SM00862">
    <property type="entry name" value="Trans_reg_C"/>
    <property type="match status" value="1"/>
</dbReference>
<dbReference type="InterPro" id="IPR051677">
    <property type="entry name" value="AfsR-DnrI-RedD_regulator"/>
</dbReference>
<dbReference type="InterPro" id="IPR016032">
    <property type="entry name" value="Sig_transdc_resp-reg_C-effctor"/>
</dbReference>
<organism evidence="8 9">
    <name type="scientific">Nakamurella alba</name>
    <dbReference type="NCBI Taxonomy" id="2665158"/>
    <lineage>
        <taxon>Bacteria</taxon>
        <taxon>Bacillati</taxon>
        <taxon>Actinomycetota</taxon>
        <taxon>Actinomycetes</taxon>
        <taxon>Nakamurellales</taxon>
        <taxon>Nakamurellaceae</taxon>
        <taxon>Nakamurella</taxon>
    </lineage>
</organism>
<dbReference type="InterPro" id="IPR036388">
    <property type="entry name" value="WH-like_DNA-bd_sf"/>
</dbReference>
<gene>
    <name evidence="8" type="ORF">GIS00_13810</name>
</gene>
<dbReference type="Gene3D" id="1.25.40.10">
    <property type="entry name" value="Tetratricopeptide repeat domain"/>
    <property type="match status" value="1"/>
</dbReference>
<dbReference type="Pfam" id="PF03704">
    <property type="entry name" value="BTAD"/>
    <property type="match status" value="1"/>
</dbReference>
<feature type="DNA-binding region" description="OmpR/PhoB-type" evidence="5">
    <location>
        <begin position="2"/>
        <end position="107"/>
    </location>
</feature>
<keyword evidence="9" id="KW-1185">Reference proteome</keyword>
<dbReference type="InterPro" id="IPR041664">
    <property type="entry name" value="AAA_16"/>
</dbReference>
<feature type="domain" description="OmpR/PhoB-type" evidence="7">
    <location>
        <begin position="2"/>
        <end position="107"/>
    </location>
</feature>
<protein>
    <submittedName>
        <fullName evidence="8">AAA family ATPase</fullName>
    </submittedName>
</protein>
<comment type="caution">
    <text evidence="8">The sequence shown here is derived from an EMBL/GenBank/DDBJ whole genome shotgun (WGS) entry which is preliminary data.</text>
</comment>
<dbReference type="AlphaFoldDB" id="A0A7K1FLJ6"/>